<gene>
    <name evidence="7" type="ORF">RJ639_035612</name>
</gene>
<dbReference type="PROSITE" id="PS00107">
    <property type="entry name" value="PROTEIN_KINASE_ATP"/>
    <property type="match status" value="1"/>
</dbReference>
<evidence type="ECO:0000256" key="2">
    <source>
        <dbReference type="ARBA" id="ARBA00022741"/>
    </source>
</evidence>
<evidence type="ECO:0000256" key="4">
    <source>
        <dbReference type="PROSITE-ProRule" id="PRU10141"/>
    </source>
</evidence>
<evidence type="ECO:0000256" key="1">
    <source>
        <dbReference type="ARBA" id="ARBA00022527"/>
    </source>
</evidence>
<reference evidence="7" key="1">
    <citation type="submission" date="2022-12" db="EMBL/GenBank/DDBJ databases">
        <title>Draft genome assemblies for two species of Escallonia (Escalloniales).</title>
        <authorList>
            <person name="Chanderbali A."/>
            <person name="Dervinis C."/>
            <person name="Anghel I."/>
            <person name="Soltis D."/>
            <person name="Soltis P."/>
            <person name="Zapata F."/>
        </authorList>
    </citation>
    <scope>NUCLEOTIDE SEQUENCE</scope>
    <source>
        <strain evidence="7">UCBG64.0493</strain>
        <tissue evidence="7">Leaf</tissue>
    </source>
</reference>
<dbReference type="PANTHER" id="PTHR47989">
    <property type="entry name" value="OS01G0750732 PROTEIN"/>
    <property type="match status" value="1"/>
</dbReference>
<dbReference type="Proteomes" id="UP001188597">
    <property type="component" value="Unassembled WGS sequence"/>
</dbReference>
<evidence type="ECO:0000256" key="3">
    <source>
        <dbReference type="ARBA" id="ARBA00022840"/>
    </source>
</evidence>
<organism evidence="7 8">
    <name type="scientific">Escallonia herrerae</name>
    <dbReference type="NCBI Taxonomy" id="1293975"/>
    <lineage>
        <taxon>Eukaryota</taxon>
        <taxon>Viridiplantae</taxon>
        <taxon>Streptophyta</taxon>
        <taxon>Embryophyta</taxon>
        <taxon>Tracheophyta</taxon>
        <taxon>Spermatophyta</taxon>
        <taxon>Magnoliopsida</taxon>
        <taxon>eudicotyledons</taxon>
        <taxon>Gunneridae</taxon>
        <taxon>Pentapetalae</taxon>
        <taxon>asterids</taxon>
        <taxon>campanulids</taxon>
        <taxon>Escalloniales</taxon>
        <taxon>Escalloniaceae</taxon>
        <taxon>Escallonia</taxon>
    </lineage>
</organism>
<dbReference type="Gene3D" id="1.10.510.10">
    <property type="entry name" value="Transferase(Phosphotransferase) domain 1"/>
    <property type="match status" value="1"/>
</dbReference>
<sequence>MAFSLSILNVLRVGMGLLFGISFSMVNGLQMEKQIHVQEPFCPLNFDVLRNLFKEAGENLHLDATRQCQSFLQEIRLVRSEYLRTHGLFLPHSLSLQACWNSYQSLISELQRDLDIQSSCGYHPEWITGGCTNVRSKSEFERLIPEFKMKEVQRNCNQSLESQYQCSMCTQSLSTLRFYLRDPDKQNVTDCSGYTYMFVAASVNQFGPTNIATAKCLFSLQLSSPRKIKRHILAFSGALIGSVIGLFAAILAVWFIKMRNKKPMREKTTNVDMDTEPSYVSEFGTIGGSNLVKYKYREIRKATNNFSWENIIGRGKYGNVYRGILQDGSEVAVKRFKNCSTAGDGTFKHEVEVIASVKHVNLVALRGYCTATVPMYALYGKLTEGSDVYSFGVVLLELLSGKKALISMDEEKASLLTDWAWSLVKIGRPMDVIEENISEVGLPEVMEQYVLLAVLCCHPHLHARPTMDKIVKLLETKMQVTLDFQSISCLY</sequence>
<feature type="transmembrane region" description="Helical" evidence="5">
    <location>
        <begin position="232"/>
        <end position="256"/>
    </location>
</feature>
<feature type="binding site" evidence="4">
    <location>
        <position position="334"/>
    </location>
    <ligand>
        <name>ATP</name>
        <dbReference type="ChEBI" id="CHEBI:30616"/>
    </ligand>
</feature>
<dbReference type="PROSITE" id="PS50011">
    <property type="entry name" value="PROTEIN_KINASE_DOM"/>
    <property type="match status" value="1"/>
</dbReference>
<keyword evidence="3 4" id="KW-0067">ATP-binding</keyword>
<keyword evidence="5" id="KW-0472">Membrane</keyword>
<dbReference type="FunFam" id="3.30.200.20:FF:000015">
    <property type="entry name" value="Somatic embryogenesis receptor kinase 1"/>
    <property type="match status" value="1"/>
</dbReference>
<dbReference type="SUPFAM" id="SSF56112">
    <property type="entry name" value="Protein kinase-like (PK-like)"/>
    <property type="match status" value="1"/>
</dbReference>
<dbReference type="AlphaFoldDB" id="A0AA89BH29"/>
<dbReference type="Gene3D" id="3.30.200.20">
    <property type="entry name" value="Phosphorylase Kinase, domain 1"/>
    <property type="match status" value="1"/>
</dbReference>
<feature type="domain" description="Protein kinase" evidence="6">
    <location>
        <begin position="306"/>
        <end position="491"/>
    </location>
</feature>
<keyword evidence="2 4" id="KW-0547">Nucleotide-binding</keyword>
<protein>
    <recommendedName>
        <fullName evidence="6">Protein kinase domain-containing protein</fullName>
    </recommendedName>
</protein>
<dbReference type="EMBL" id="JAVXUP010000299">
    <property type="protein sequence ID" value="KAK3031606.1"/>
    <property type="molecule type" value="Genomic_DNA"/>
</dbReference>
<evidence type="ECO:0000313" key="7">
    <source>
        <dbReference type="EMBL" id="KAK3031606.1"/>
    </source>
</evidence>
<keyword evidence="5" id="KW-0812">Transmembrane</keyword>
<keyword evidence="1" id="KW-0723">Serine/threonine-protein kinase</keyword>
<dbReference type="Pfam" id="PF19160">
    <property type="entry name" value="SPARK"/>
    <property type="match status" value="1"/>
</dbReference>
<evidence type="ECO:0000256" key="5">
    <source>
        <dbReference type="SAM" id="Phobius"/>
    </source>
</evidence>
<dbReference type="InterPro" id="IPR043891">
    <property type="entry name" value="SPARK"/>
</dbReference>
<dbReference type="PANTHER" id="PTHR47989:SF62">
    <property type="entry name" value="OS05G0423500 PROTEIN"/>
    <property type="match status" value="1"/>
</dbReference>
<keyword evidence="5" id="KW-1133">Transmembrane helix</keyword>
<proteinExistence type="predicted"/>
<comment type="caution">
    <text evidence="7">The sequence shown here is derived from an EMBL/GenBank/DDBJ whole genome shotgun (WGS) entry which is preliminary data.</text>
</comment>
<evidence type="ECO:0000313" key="8">
    <source>
        <dbReference type="Proteomes" id="UP001188597"/>
    </source>
</evidence>
<evidence type="ECO:0000259" key="6">
    <source>
        <dbReference type="PROSITE" id="PS50011"/>
    </source>
</evidence>
<dbReference type="GO" id="GO:0004674">
    <property type="term" value="F:protein serine/threonine kinase activity"/>
    <property type="evidence" value="ECO:0007669"/>
    <property type="project" value="UniProtKB-KW"/>
</dbReference>
<accession>A0AA89BH29</accession>
<keyword evidence="1" id="KW-0418">Kinase</keyword>
<feature type="transmembrane region" description="Helical" evidence="5">
    <location>
        <begin position="6"/>
        <end position="26"/>
    </location>
</feature>
<dbReference type="InterPro" id="IPR011009">
    <property type="entry name" value="Kinase-like_dom_sf"/>
</dbReference>
<keyword evidence="1" id="KW-0808">Transferase</keyword>
<dbReference type="InterPro" id="IPR001245">
    <property type="entry name" value="Ser-Thr/Tyr_kinase_cat_dom"/>
</dbReference>
<dbReference type="InterPro" id="IPR000719">
    <property type="entry name" value="Prot_kinase_dom"/>
</dbReference>
<keyword evidence="8" id="KW-1185">Reference proteome</keyword>
<dbReference type="Pfam" id="PF07714">
    <property type="entry name" value="PK_Tyr_Ser-Thr"/>
    <property type="match status" value="1"/>
</dbReference>
<dbReference type="InterPro" id="IPR017441">
    <property type="entry name" value="Protein_kinase_ATP_BS"/>
</dbReference>
<dbReference type="GO" id="GO:0005524">
    <property type="term" value="F:ATP binding"/>
    <property type="evidence" value="ECO:0007669"/>
    <property type="project" value="UniProtKB-UniRule"/>
</dbReference>
<name>A0AA89BH29_9ASTE</name>